<name>A0ABS8GFG0_9MICC</name>
<dbReference type="EMBL" id="JAJFZQ010000003">
    <property type="protein sequence ID" value="MCC3265374.1"/>
    <property type="molecule type" value="Genomic_DNA"/>
</dbReference>
<evidence type="ECO:0000256" key="1">
    <source>
        <dbReference type="SAM" id="MobiDB-lite"/>
    </source>
</evidence>
<comment type="caution">
    <text evidence="2">The sequence shown here is derived from an EMBL/GenBank/DDBJ whole genome shotgun (WGS) entry which is preliminary data.</text>
</comment>
<dbReference type="RefSeq" id="WP_227890191.1">
    <property type="nucleotide sequence ID" value="NZ_JAJFZQ010000003.1"/>
</dbReference>
<sequence>MLDSLAGTAVAGRAEGRPLPAPGLRAKTETTGKTPVVGSAARISLRVIGGFGSGSEIDLVGAATGSDSAGADVAGAVGMEVAGAEGIESSRLP</sequence>
<proteinExistence type="predicted"/>
<reference evidence="2" key="1">
    <citation type="submission" date="2021-10" db="EMBL/GenBank/DDBJ databases">
        <title>Novel species in genus Arthrobacter.</title>
        <authorList>
            <person name="Liu Y."/>
        </authorList>
    </citation>
    <scope>NUCLEOTIDE SEQUENCE</scope>
    <source>
        <strain evidence="2">Zg-Y786</strain>
    </source>
</reference>
<evidence type="ECO:0000313" key="2">
    <source>
        <dbReference type="EMBL" id="MCC3265374.1"/>
    </source>
</evidence>
<organism evidence="2 3">
    <name type="scientific">Arthrobacter gengyunqii</name>
    <dbReference type="NCBI Taxonomy" id="2886940"/>
    <lineage>
        <taxon>Bacteria</taxon>
        <taxon>Bacillati</taxon>
        <taxon>Actinomycetota</taxon>
        <taxon>Actinomycetes</taxon>
        <taxon>Micrococcales</taxon>
        <taxon>Micrococcaceae</taxon>
        <taxon>Arthrobacter</taxon>
    </lineage>
</organism>
<accession>A0ABS8GFG0</accession>
<dbReference type="Proteomes" id="UP001139168">
    <property type="component" value="Unassembled WGS sequence"/>
</dbReference>
<protein>
    <submittedName>
        <fullName evidence="2">Uncharacterized protein</fullName>
    </submittedName>
</protein>
<keyword evidence="3" id="KW-1185">Reference proteome</keyword>
<feature type="region of interest" description="Disordered" evidence="1">
    <location>
        <begin position="1"/>
        <end position="33"/>
    </location>
</feature>
<gene>
    <name evidence="2" type="ORF">LJ752_04855</name>
</gene>
<evidence type="ECO:0000313" key="3">
    <source>
        <dbReference type="Proteomes" id="UP001139168"/>
    </source>
</evidence>